<dbReference type="RefSeq" id="XP_013338609.1">
    <property type="nucleotide sequence ID" value="XM_013483155.1"/>
</dbReference>
<gene>
    <name evidence="3" type="ORF">EMWEY_00046840</name>
</gene>
<organism evidence="3 4">
    <name type="scientific">Eimeria maxima</name>
    <name type="common">Coccidian parasite</name>
    <dbReference type="NCBI Taxonomy" id="5804"/>
    <lineage>
        <taxon>Eukaryota</taxon>
        <taxon>Sar</taxon>
        <taxon>Alveolata</taxon>
        <taxon>Apicomplexa</taxon>
        <taxon>Conoidasida</taxon>
        <taxon>Coccidia</taxon>
        <taxon>Eucoccidiorida</taxon>
        <taxon>Eimeriorina</taxon>
        <taxon>Eimeriidae</taxon>
        <taxon>Eimeria</taxon>
    </lineage>
</organism>
<dbReference type="OrthoDB" id="346235at2759"/>
<protein>
    <submittedName>
        <fullName evidence="3">Uncharacterized protein</fullName>
    </submittedName>
</protein>
<evidence type="ECO:0000313" key="3">
    <source>
        <dbReference type="EMBL" id="CDJ61959.1"/>
    </source>
</evidence>
<feature type="region of interest" description="Disordered" evidence="1">
    <location>
        <begin position="482"/>
        <end position="504"/>
    </location>
</feature>
<evidence type="ECO:0000256" key="1">
    <source>
        <dbReference type="SAM" id="MobiDB-lite"/>
    </source>
</evidence>
<dbReference type="OMA" id="KPEPEWF"/>
<keyword evidence="4" id="KW-1185">Reference proteome</keyword>
<proteinExistence type="predicted"/>
<keyword evidence="2" id="KW-0732">Signal</keyword>
<evidence type="ECO:0000256" key="2">
    <source>
        <dbReference type="SAM" id="SignalP"/>
    </source>
</evidence>
<feature type="signal peptide" evidence="2">
    <location>
        <begin position="1"/>
        <end position="32"/>
    </location>
</feature>
<reference evidence="3" key="1">
    <citation type="submission" date="2013-10" db="EMBL/GenBank/DDBJ databases">
        <title>Genomic analysis of the causative agents of coccidiosis in chickens.</title>
        <authorList>
            <person name="Reid A.J."/>
            <person name="Blake D."/>
            <person name="Billington K."/>
            <person name="Browne H."/>
            <person name="Dunn M."/>
            <person name="Hung S."/>
            <person name="Kawahara F."/>
            <person name="Miranda-Saavedra D."/>
            <person name="Mourier T."/>
            <person name="Nagra H."/>
            <person name="Otto T.D."/>
            <person name="Rawlings N."/>
            <person name="Sanchez A."/>
            <person name="Sanders M."/>
            <person name="Subramaniam C."/>
            <person name="Tay Y."/>
            <person name="Dear P."/>
            <person name="Doerig C."/>
            <person name="Gruber A."/>
            <person name="Parkinson J."/>
            <person name="Shirley M."/>
            <person name="Wan K.L."/>
            <person name="Berriman M."/>
            <person name="Tomley F."/>
            <person name="Pain A."/>
        </authorList>
    </citation>
    <scope>NUCLEOTIDE SEQUENCE [LARGE SCALE GENOMIC DNA]</scope>
    <source>
        <strain evidence="3">Weybridge</strain>
    </source>
</reference>
<dbReference type="Proteomes" id="UP000030763">
    <property type="component" value="Unassembled WGS sequence"/>
</dbReference>
<dbReference type="EMBL" id="HG722298">
    <property type="protein sequence ID" value="CDJ61959.1"/>
    <property type="molecule type" value="Genomic_DNA"/>
</dbReference>
<feature type="non-terminal residue" evidence="3">
    <location>
        <position position="504"/>
    </location>
</feature>
<dbReference type="GeneID" id="25338670"/>
<reference evidence="3" key="2">
    <citation type="submission" date="2013-10" db="EMBL/GenBank/DDBJ databases">
        <authorList>
            <person name="Aslett M."/>
        </authorList>
    </citation>
    <scope>NUCLEOTIDE SEQUENCE [LARGE SCALE GENOMIC DNA]</scope>
    <source>
        <strain evidence="3">Weybridge</strain>
    </source>
</reference>
<dbReference type="AlphaFoldDB" id="U6MHK9"/>
<sequence>MSGHCARGLLRKANCAILAAFFLLQRPDRGDAAFSDLTGSTVDNILRQAVPPKPPVQTPAPTFPQEAYGKELPLQRQDAAAGATAGAASAAVTQGPPSRSAGYFPQSMQAFGGATNPAAAVPALQPQPAAAPLASGTGSGVASGFPSFSVGTSSLPTAGISGAGAVGGVTGVGGWHPVTSRYSRKALAAGLTVHTPEAGDVTTAAPVSDTSVPVGFFSSSTGVYKVPRFPSSVQSLSEPSEEAIRTCILRVPATKMTNGFSDTLKSGGVNIMGNASSQLLRFIATSSPRYTSKLSVPLVLFQRAMGARVSYEIKVAVPKGCVLLPSDPNLVGFVRRDGNYVVEAAVRLFPDILAGYTSSVAPVPADLVAFAAALPPDSNFQPVGHCVFVAHFSTAPENIRLWASYTQVRVEGDTALGTETLQLEIPLVCLPQSLHRTAMWATKLYNGTAIIVAFSPPPKPEPEWFVLRTSGDEGALQRLVGSGAEDFPGAGGEGSCRGERIYKS</sequence>
<feature type="chain" id="PRO_5004673624" evidence="2">
    <location>
        <begin position="33"/>
        <end position="504"/>
    </location>
</feature>
<name>U6MHK9_EIMMA</name>
<evidence type="ECO:0000313" key="4">
    <source>
        <dbReference type="Proteomes" id="UP000030763"/>
    </source>
</evidence>
<accession>U6MHK9</accession>
<dbReference type="VEuPathDB" id="ToxoDB:EMWEY_00046840"/>